<reference evidence="4" key="1">
    <citation type="journal article" date="2019" name="Int. J. Syst. Evol. Microbiol.">
        <title>The Global Catalogue of Microorganisms (GCM) 10K type strain sequencing project: providing services to taxonomists for standard genome sequencing and annotation.</title>
        <authorList>
            <consortium name="The Broad Institute Genomics Platform"/>
            <consortium name="The Broad Institute Genome Sequencing Center for Infectious Disease"/>
            <person name="Wu L."/>
            <person name="Ma J."/>
        </authorList>
    </citation>
    <scope>NUCLEOTIDE SEQUENCE [LARGE SCALE GENOMIC DNA]</scope>
    <source>
        <strain evidence="4">JCM 15900</strain>
    </source>
</reference>
<protein>
    <recommendedName>
        <fullName evidence="2">DUF1707 domain-containing protein</fullName>
    </recommendedName>
</protein>
<dbReference type="Proteomes" id="UP001500984">
    <property type="component" value="Unassembled WGS sequence"/>
</dbReference>
<gene>
    <name evidence="3" type="ORF">GCM10009823_22680</name>
</gene>
<accession>A0ABP5IH18</accession>
<evidence type="ECO:0000313" key="4">
    <source>
        <dbReference type="Proteomes" id="UP001500984"/>
    </source>
</evidence>
<feature type="domain" description="DUF1707" evidence="2">
    <location>
        <begin position="2"/>
        <end position="43"/>
    </location>
</feature>
<organism evidence="3 4">
    <name type="scientific">Brevibacterium salitolerans</name>
    <dbReference type="NCBI Taxonomy" id="1403566"/>
    <lineage>
        <taxon>Bacteria</taxon>
        <taxon>Bacillati</taxon>
        <taxon>Actinomycetota</taxon>
        <taxon>Actinomycetes</taxon>
        <taxon>Micrococcales</taxon>
        <taxon>Brevibacteriaceae</taxon>
        <taxon>Brevibacterium</taxon>
    </lineage>
</organism>
<dbReference type="Pfam" id="PF08044">
    <property type="entry name" value="DUF1707"/>
    <property type="match status" value="1"/>
</dbReference>
<feature type="region of interest" description="Disordered" evidence="1">
    <location>
        <begin position="58"/>
        <end position="100"/>
    </location>
</feature>
<proteinExistence type="predicted"/>
<keyword evidence="4" id="KW-1185">Reference proteome</keyword>
<comment type="caution">
    <text evidence="3">The sequence shown here is derived from an EMBL/GenBank/DDBJ whole genome shotgun (WGS) entry which is preliminary data.</text>
</comment>
<evidence type="ECO:0000259" key="2">
    <source>
        <dbReference type="Pfam" id="PF08044"/>
    </source>
</evidence>
<name>A0ABP5IH18_9MICO</name>
<evidence type="ECO:0000313" key="3">
    <source>
        <dbReference type="EMBL" id="GAA2100357.1"/>
    </source>
</evidence>
<dbReference type="EMBL" id="BAAAPZ010000008">
    <property type="protein sequence ID" value="GAA2100357.1"/>
    <property type="molecule type" value="Genomic_DNA"/>
</dbReference>
<sequence>MLQILGAAHGAGRLDPDEIDERQNAVLRAKFVDELPEQIDDLPEGAALAAELSRQAAAASGTGTGGTARSGPAPAGRDLAPAWKGPGGEILPAHQGTGPERTRVDIMSGSEVHVEPGTPRVLSYALMGGSEIYLGDVLAPGVQVVVETYAMWAGNEIYVPPGVKIVDETINIMAGNEIGRHARGDGSNGVLVLRGFSLMAGNEVKLDPDWRPGPAQLGR</sequence>
<evidence type="ECO:0000256" key="1">
    <source>
        <dbReference type="SAM" id="MobiDB-lite"/>
    </source>
</evidence>
<dbReference type="InterPro" id="IPR012551">
    <property type="entry name" value="DUF1707_SHOCT-like"/>
</dbReference>